<name>A0ABS4XG87_9MICC</name>
<dbReference type="EMBL" id="JAGIOF010000001">
    <property type="protein sequence ID" value="MBP2387480.1"/>
    <property type="molecule type" value="Genomic_DNA"/>
</dbReference>
<evidence type="ECO:0008006" key="3">
    <source>
        <dbReference type="Google" id="ProtNLM"/>
    </source>
</evidence>
<gene>
    <name evidence="1" type="ORF">JOF47_002991</name>
</gene>
<proteinExistence type="predicted"/>
<reference evidence="1 2" key="1">
    <citation type="submission" date="2021-03" db="EMBL/GenBank/DDBJ databases">
        <title>Sequencing the genomes of 1000 actinobacteria strains.</title>
        <authorList>
            <person name="Klenk H.-P."/>
        </authorList>
    </citation>
    <scope>NUCLEOTIDE SEQUENCE [LARGE SCALE GENOMIC DNA]</scope>
    <source>
        <strain evidence="1 2">DSM 15797</strain>
    </source>
</reference>
<protein>
    <recommendedName>
        <fullName evidence="3">MBL fold metallo-hydrolase</fullName>
    </recommendedName>
</protein>
<sequence>MHEGRLLDTINGANPADYRLTMDRLLRQDVTDAFAGHGPVLNAEQLRAIADEYLERV</sequence>
<comment type="caution">
    <text evidence="1">The sequence shown here is derived from an EMBL/GenBank/DDBJ whole genome shotgun (WGS) entry which is preliminary data.</text>
</comment>
<keyword evidence="2" id="KW-1185">Reference proteome</keyword>
<accession>A0ABS4XG87</accession>
<evidence type="ECO:0000313" key="2">
    <source>
        <dbReference type="Proteomes" id="UP001296993"/>
    </source>
</evidence>
<dbReference type="Proteomes" id="UP001296993">
    <property type="component" value="Unassembled WGS sequence"/>
</dbReference>
<organism evidence="1 2">
    <name type="scientific">Paeniglutamicibacter kerguelensis</name>
    <dbReference type="NCBI Taxonomy" id="254788"/>
    <lineage>
        <taxon>Bacteria</taxon>
        <taxon>Bacillati</taxon>
        <taxon>Actinomycetota</taxon>
        <taxon>Actinomycetes</taxon>
        <taxon>Micrococcales</taxon>
        <taxon>Micrococcaceae</taxon>
        <taxon>Paeniglutamicibacter</taxon>
    </lineage>
</organism>
<evidence type="ECO:0000313" key="1">
    <source>
        <dbReference type="EMBL" id="MBP2387480.1"/>
    </source>
</evidence>